<proteinExistence type="predicted"/>
<name>A0A4Y7Q0Z3_9AGAM</name>
<dbReference type="EMBL" id="ML170187">
    <property type="protein sequence ID" value="TDL20529.1"/>
    <property type="molecule type" value="Genomic_DNA"/>
</dbReference>
<reference evidence="1 2" key="1">
    <citation type="submission" date="2018-06" db="EMBL/GenBank/DDBJ databases">
        <title>A transcriptomic atlas of mushroom development highlights an independent origin of complex multicellularity.</title>
        <authorList>
            <consortium name="DOE Joint Genome Institute"/>
            <person name="Krizsan K."/>
            <person name="Almasi E."/>
            <person name="Merenyi Z."/>
            <person name="Sahu N."/>
            <person name="Viragh M."/>
            <person name="Koszo T."/>
            <person name="Mondo S."/>
            <person name="Kiss B."/>
            <person name="Balint B."/>
            <person name="Kues U."/>
            <person name="Barry K."/>
            <person name="Hegedus J.C."/>
            <person name="Henrissat B."/>
            <person name="Johnson J."/>
            <person name="Lipzen A."/>
            <person name="Ohm R."/>
            <person name="Nagy I."/>
            <person name="Pangilinan J."/>
            <person name="Yan J."/>
            <person name="Xiong Y."/>
            <person name="Grigoriev I.V."/>
            <person name="Hibbett D.S."/>
            <person name="Nagy L.G."/>
        </authorList>
    </citation>
    <scope>NUCLEOTIDE SEQUENCE [LARGE SCALE GENOMIC DNA]</scope>
    <source>
        <strain evidence="1 2">SZMC22713</strain>
    </source>
</reference>
<organism evidence="1 2">
    <name type="scientific">Rickenella mellea</name>
    <dbReference type="NCBI Taxonomy" id="50990"/>
    <lineage>
        <taxon>Eukaryota</taxon>
        <taxon>Fungi</taxon>
        <taxon>Dikarya</taxon>
        <taxon>Basidiomycota</taxon>
        <taxon>Agaricomycotina</taxon>
        <taxon>Agaricomycetes</taxon>
        <taxon>Hymenochaetales</taxon>
        <taxon>Rickenellaceae</taxon>
        <taxon>Rickenella</taxon>
    </lineage>
</organism>
<gene>
    <name evidence="1" type="ORF">BD410DRAFT_708177</name>
</gene>
<feature type="non-terminal residue" evidence="1">
    <location>
        <position position="1"/>
    </location>
</feature>
<accession>A0A4Y7Q0Z3</accession>
<feature type="non-terminal residue" evidence="1">
    <location>
        <position position="73"/>
    </location>
</feature>
<dbReference type="VEuPathDB" id="FungiDB:BD410DRAFT_708177"/>
<evidence type="ECO:0000313" key="1">
    <source>
        <dbReference type="EMBL" id="TDL20529.1"/>
    </source>
</evidence>
<sequence>LAIQIEDIDVDAVVITAFPRVPYCCPDELVEMSRSELLNVVAFMNESLPVAGTIDTGVARRDEDIKREIEGLL</sequence>
<dbReference type="Proteomes" id="UP000294933">
    <property type="component" value="Unassembled WGS sequence"/>
</dbReference>
<evidence type="ECO:0000313" key="2">
    <source>
        <dbReference type="Proteomes" id="UP000294933"/>
    </source>
</evidence>
<protein>
    <submittedName>
        <fullName evidence="1">Uncharacterized protein</fullName>
    </submittedName>
</protein>
<dbReference type="OrthoDB" id="3061698at2759"/>
<dbReference type="AlphaFoldDB" id="A0A4Y7Q0Z3"/>
<keyword evidence="2" id="KW-1185">Reference proteome</keyword>